<dbReference type="GO" id="GO:0043048">
    <property type="term" value="P:dolichyl monophosphate biosynthetic process"/>
    <property type="evidence" value="ECO:0007669"/>
    <property type="project" value="TreeGrafter"/>
</dbReference>
<feature type="region of interest" description="Disordered" evidence="10">
    <location>
        <begin position="444"/>
        <end position="471"/>
    </location>
</feature>
<keyword evidence="9 11" id="KW-0472">Membrane</keyword>
<protein>
    <recommendedName>
        <fullName evidence="3">dolichol kinase</fullName>
        <ecNumber evidence="3">2.7.1.108</ecNumber>
    </recommendedName>
</protein>
<feature type="transmembrane region" description="Helical" evidence="11">
    <location>
        <begin position="703"/>
        <end position="719"/>
    </location>
</feature>
<dbReference type="RefSeq" id="XP_030988829.1">
    <property type="nucleotide sequence ID" value="XM_031133590.1"/>
</dbReference>
<name>A0A507AQG0_9PEZI</name>
<feature type="compositionally biased region" description="Polar residues" evidence="10">
    <location>
        <begin position="75"/>
        <end position="88"/>
    </location>
</feature>
<comment type="subcellular location">
    <subcellularLocation>
        <location evidence="1">Endoplasmic reticulum membrane</location>
        <topology evidence="1">Multi-pass membrane protein</topology>
    </subcellularLocation>
</comment>
<accession>A0A507AQG0</accession>
<dbReference type="GO" id="GO:0005789">
    <property type="term" value="C:endoplasmic reticulum membrane"/>
    <property type="evidence" value="ECO:0007669"/>
    <property type="project" value="UniProtKB-SubCell"/>
</dbReference>
<feature type="region of interest" description="Disordered" evidence="10">
    <location>
        <begin position="68"/>
        <end position="107"/>
    </location>
</feature>
<feature type="transmembrane region" description="Helical" evidence="11">
    <location>
        <begin position="164"/>
        <end position="182"/>
    </location>
</feature>
<feature type="transmembrane region" description="Helical" evidence="11">
    <location>
        <begin position="788"/>
        <end position="807"/>
    </location>
</feature>
<feature type="region of interest" description="Disordered" evidence="10">
    <location>
        <begin position="1"/>
        <end position="38"/>
    </location>
</feature>
<dbReference type="PANTHER" id="PTHR13205:SF15">
    <property type="entry name" value="DOLICHOL KINASE"/>
    <property type="match status" value="1"/>
</dbReference>
<dbReference type="Proteomes" id="UP000319257">
    <property type="component" value="Unassembled WGS sequence"/>
</dbReference>
<dbReference type="GeneID" id="41978366"/>
<evidence type="ECO:0000256" key="5">
    <source>
        <dbReference type="ARBA" id="ARBA00022692"/>
    </source>
</evidence>
<feature type="transmembrane region" description="Helical" evidence="11">
    <location>
        <begin position="559"/>
        <end position="581"/>
    </location>
</feature>
<dbReference type="PANTHER" id="PTHR13205">
    <property type="entry name" value="TRANSMEMBRANE PROTEIN 15-RELATED"/>
    <property type="match status" value="1"/>
</dbReference>
<dbReference type="EC" id="2.7.1.108" evidence="3"/>
<evidence type="ECO:0000256" key="3">
    <source>
        <dbReference type="ARBA" id="ARBA00012132"/>
    </source>
</evidence>
<evidence type="ECO:0000256" key="6">
    <source>
        <dbReference type="ARBA" id="ARBA00022777"/>
    </source>
</evidence>
<proteinExistence type="inferred from homology"/>
<keyword evidence="13" id="KW-1185">Reference proteome</keyword>
<evidence type="ECO:0000313" key="12">
    <source>
        <dbReference type="EMBL" id="TPX07118.1"/>
    </source>
</evidence>
<keyword evidence="4" id="KW-0808">Transferase</keyword>
<keyword evidence="8 11" id="KW-1133">Transmembrane helix</keyword>
<evidence type="ECO:0000256" key="10">
    <source>
        <dbReference type="SAM" id="MobiDB-lite"/>
    </source>
</evidence>
<dbReference type="InterPro" id="IPR032974">
    <property type="entry name" value="Polypren_kinase"/>
</dbReference>
<sequence length="918" mass="100764">MPDEQQHLQLPASAQSDHTQDDPEGLRLLSRSPHPYHRQNYELLHPSDHLVAARAGTTATNLFQDVRGELRGPSASFTKESTPTSDSGTEADDEHFLKGLPAPKTRLHKGLRGRNELLSGSSSPLLAPVALGGDGDRRLKDQKRDAAEKAKYQSLEKARRRKEIIRRCSECLILALLGVLLYTNAHARPLIKSLRTGFTTHLAIVSGLLLLYPLRVALWAYTHRKPSSWLPITIPSSFEPAPLLYPVVIPLFVSLLVATTRTTVVLLNLALSISAMPKALVPLAQHTDKYNNIQWALSCFPYIRQLSEEKNGAMNFSADESLNLETIAFIYPLHQTLCAVLQHLTTTSLLPAELQLLSIALINILFLARSPQAVILKGLLWLGGLGVLVLCGPTIRWGITLARVPKWRFRRQDEPSKHRSLAKQIIHILSMKRFKHELLGAALDEPSSDSANSSDDEVYARSSIDSSPSKGIRHAATFADGIADPSAPSPARRTNSVKFPPLEDLAGPISSRRSTLPDLAKDTFRSHRHTPSGRRKRSASSSLRAFFFLTPRDALIRKWLYAAWVYICIAGIILLGIRQYVGVYALQGNEPIGWALGYLFGDLPWFRFQVVQANLERWVCLPERGVEEVCSLGWVEHLRQTTLGEANTRLVLSAYWFGILILGLAVVFKLSPVYEVDTRRKVFHFMMVAMFLPATFVDPTYAALALSLILAIFLLLDLLRASQLPPLSKPIASFLTPYVDGRDLRGPVVISHIFLLIGCAIPLWLSLGSLSRTGTGTLAGWGVPTRDVSMVSGVICVGLGDAAASLIGRRWGHRKWLWGGGKSIEGSVAFAVAVFLGLAAAATWLRVGGWPVTDEHIAIPSAAPSALSHVAQWDWTRTVRNAGVCASVASLTEAVLTGGNDNVVVPVMLWTCVKSLGL</sequence>
<feature type="transmembrane region" description="Helical" evidence="11">
    <location>
        <begin position="349"/>
        <end position="368"/>
    </location>
</feature>
<feature type="transmembrane region" description="Helical" evidence="11">
    <location>
        <begin position="202"/>
        <end position="221"/>
    </location>
</feature>
<comment type="caution">
    <text evidence="12">The sequence shown here is derived from an EMBL/GenBank/DDBJ whole genome shotgun (WGS) entry which is preliminary data.</text>
</comment>
<evidence type="ECO:0000256" key="7">
    <source>
        <dbReference type="ARBA" id="ARBA00022824"/>
    </source>
</evidence>
<dbReference type="OrthoDB" id="377083at2759"/>
<evidence type="ECO:0000256" key="11">
    <source>
        <dbReference type="SAM" id="Phobius"/>
    </source>
</evidence>
<feature type="transmembrane region" description="Helical" evidence="11">
    <location>
        <begin position="650"/>
        <end position="670"/>
    </location>
</feature>
<dbReference type="InParanoid" id="A0A507AQG0"/>
<feature type="transmembrane region" description="Helical" evidence="11">
    <location>
        <begin position="380"/>
        <end position="402"/>
    </location>
</feature>
<keyword evidence="5 11" id="KW-0812">Transmembrane</keyword>
<dbReference type="STRING" id="1093900.A0A507AQG0"/>
<comment type="similarity">
    <text evidence="2">Belongs to the polyprenol kinase family.</text>
</comment>
<evidence type="ECO:0000313" key="13">
    <source>
        <dbReference type="Proteomes" id="UP000319257"/>
    </source>
</evidence>
<keyword evidence="7" id="KW-0256">Endoplasmic reticulum</keyword>
<evidence type="ECO:0000256" key="8">
    <source>
        <dbReference type="ARBA" id="ARBA00022989"/>
    </source>
</evidence>
<keyword evidence="6" id="KW-0418">Kinase</keyword>
<evidence type="ECO:0000256" key="2">
    <source>
        <dbReference type="ARBA" id="ARBA00010794"/>
    </source>
</evidence>
<dbReference type="AlphaFoldDB" id="A0A507AQG0"/>
<evidence type="ECO:0000256" key="4">
    <source>
        <dbReference type="ARBA" id="ARBA00022679"/>
    </source>
</evidence>
<dbReference type="GO" id="GO:0004168">
    <property type="term" value="F:dolichol kinase activity"/>
    <property type="evidence" value="ECO:0007669"/>
    <property type="project" value="UniProtKB-EC"/>
</dbReference>
<feature type="transmembrane region" description="Helical" evidence="11">
    <location>
        <begin position="748"/>
        <end position="768"/>
    </location>
</feature>
<feature type="transmembrane region" description="Helical" evidence="11">
    <location>
        <begin position="828"/>
        <end position="847"/>
    </location>
</feature>
<dbReference type="EMBL" id="SKBQ01000094">
    <property type="protein sequence ID" value="TPX07118.1"/>
    <property type="molecule type" value="Genomic_DNA"/>
</dbReference>
<gene>
    <name evidence="12" type="ORF">E0L32_010919</name>
</gene>
<evidence type="ECO:0000256" key="1">
    <source>
        <dbReference type="ARBA" id="ARBA00004477"/>
    </source>
</evidence>
<evidence type="ECO:0000256" key="9">
    <source>
        <dbReference type="ARBA" id="ARBA00023136"/>
    </source>
</evidence>
<reference evidence="12 13" key="1">
    <citation type="submission" date="2019-06" db="EMBL/GenBank/DDBJ databases">
        <title>Draft genome sequence of the filamentous fungus Phialemoniopsis curvata isolated from diesel fuel.</title>
        <authorList>
            <person name="Varaljay V.A."/>
            <person name="Lyon W.J."/>
            <person name="Crouch A.L."/>
            <person name="Drake C.E."/>
            <person name="Hollomon J.M."/>
            <person name="Nadeau L.J."/>
            <person name="Nunn H.S."/>
            <person name="Stevenson B.S."/>
            <person name="Bojanowski C.L."/>
            <person name="Crookes-Goodson W.J."/>
        </authorList>
    </citation>
    <scope>NUCLEOTIDE SEQUENCE [LARGE SCALE GENOMIC DNA]</scope>
    <source>
        <strain evidence="12 13">D216</strain>
    </source>
</reference>
<organism evidence="12 13">
    <name type="scientific">Thyridium curvatum</name>
    <dbReference type="NCBI Taxonomy" id="1093900"/>
    <lineage>
        <taxon>Eukaryota</taxon>
        <taxon>Fungi</taxon>
        <taxon>Dikarya</taxon>
        <taxon>Ascomycota</taxon>
        <taxon>Pezizomycotina</taxon>
        <taxon>Sordariomycetes</taxon>
        <taxon>Sordariomycetidae</taxon>
        <taxon>Thyridiales</taxon>
        <taxon>Thyridiaceae</taxon>
        <taxon>Thyridium</taxon>
    </lineage>
</organism>